<keyword evidence="4" id="KW-0547">Nucleotide-binding</keyword>
<dbReference type="InterPro" id="IPR003395">
    <property type="entry name" value="RecF/RecN/SMC_N"/>
</dbReference>
<evidence type="ECO:0000256" key="1">
    <source>
        <dbReference type="ARBA" id="ARBA00004123"/>
    </source>
</evidence>
<feature type="coiled-coil region" evidence="11">
    <location>
        <begin position="664"/>
        <end position="870"/>
    </location>
</feature>
<dbReference type="AlphaFoldDB" id="B0EUG2"/>
<keyword evidence="14" id="KW-1185">Reference proteome</keyword>
<dbReference type="Gene3D" id="3.30.70.1620">
    <property type="match status" value="1"/>
</dbReference>
<feature type="coiled-coil region" evidence="11">
    <location>
        <begin position="239"/>
        <end position="280"/>
    </location>
</feature>
<dbReference type="GO" id="GO:0032440">
    <property type="term" value="F:2-alkenal reductase [NAD(P)H] activity"/>
    <property type="evidence" value="ECO:0007669"/>
    <property type="project" value="UniProtKB-EC"/>
</dbReference>
<gene>
    <name evidence="13" type="ORF">EDI_253270</name>
</gene>
<keyword evidence="9" id="KW-0539">Nucleus</keyword>
<keyword evidence="8" id="KW-0226">DNA condensation</keyword>
<evidence type="ECO:0000256" key="5">
    <source>
        <dbReference type="ARBA" id="ARBA00022776"/>
    </source>
</evidence>
<evidence type="ECO:0000256" key="6">
    <source>
        <dbReference type="ARBA" id="ARBA00022840"/>
    </source>
</evidence>
<dbReference type="PIRSF" id="PIRSF005719">
    <property type="entry name" value="SMC"/>
    <property type="match status" value="1"/>
</dbReference>
<keyword evidence="10" id="KW-0131">Cell cycle</keyword>
<comment type="subcellular location">
    <subcellularLocation>
        <location evidence="1">Nucleus</location>
    </subcellularLocation>
</comment>
<dbReference type="InterPro" id="IPR024704">
    <property type="entry name" value="SMC"/>
</dbReference>
<dbReference type="SUPFAM" id="SSF52540">
    <property type="entry name" value="P-loop containing nucleoside triphosphate hydrolases"/>
    <property type="match status" value="2"/>
</dbReference>
<accession>B0EUG2</accession>
<dbReference type="EC" id="3.4.21.53" evidence="13"/>
<dbReference type="GeneID" id="5886660"/>
<comment type="similarity">
    <text evidence="2">Belongs to the SMC family. SMC2 subfamily.</text>
</comment>
<dbReference type="GO" id="GO:0030261">
    <property type="term" value="P:chromosome condensation"/>
    <property type="evidence" value="ECO:0007669"/>
    <property type="project" value="UniProtKB-KW"/>
</dbReference>
<dbReference type="InterPro" id="IPR027417">
    <property type="entry name" value="P-loop_NTPase"/>
</dbReference>
<dbReference type="EMBL" id="DS550857">
    <property type="protein sequence ID" value="EDR21837.1"/>
    <property type="molecule type" value="Genomic_DNA"/>
</dbReference>
<dbReference type="OrthoDB" id="10255539at2759"/>
<keyword evidence="13" id="KW-0560">Oxidoreductase</keyword>
<evidence type="ECO:0000259" key="12">
    <source>
        <dbReference type="SMART" id="SM00968"/>
    </source>
</evidence>
<keyword evidence="3" id="KW-0132">Cell division</keyword>
<dbReference type="GO" id="GO:0005634">
    <property type="term" value="C:nucleus"/>
    <property type="evidence" value="ECO:0007669"/>
    <property type="project" value="UniProtKB-SubCell"/>
</dbReference>
<dbReference type="Gene3D" id="1.20.1060.20">
    <property type="match status" value="1"/>
</dbReference>
<protein>
    <submittedName>
        <fullName evidence="13">DNA double-strand break repair Rad50 ATPase, putative</fullName>
        <ecNumber evidence="13">1.3.1.74</ecNumber>
        <ecNumber evidence="13">3.4.21.53</ecNumber>
        <ecNumber evidence="13">3.6.3.41</ecNumber>
    </submittedName>
</protein>
<dbReference type="EC" id="1.3.1.74" evidence="13"/>
<dbReference type="GO" id="GO:0051301">
    <property type="term" value="P:cell division"/>
    <property type="evidence" value="ECO:0007669"/>
    <property type="project" value="UniProtKB-KW"/>
</dbReference>
<dbReference type="KEGG" id="edi:EDI_253270"/>
<dbReference type="GO" id="GO:0005524">
    <property type="term" value="F:ATP binding"/>
    <property type="evidence" value="ECO:0007669"/>
    <property type="project" value="UniProtKB-KW"/>
</dbReference>
<dbReference type="InterPro" id="IPR036277">
    <property type="entry name" value="SMC_hinge_sf"/>
</dbReference>
<dbReference type="RefSeq" id="XP_001741701.1">
    <property type="nucleotide sequence ID" value="XM_001741649.1"/>
</dbReference>
<dbReference type="VEuPathDB" id="AmoebaDB:EDI_253270"/>
<evidence type="ECO:0000256" key="7">
    <source>
        <dbReference type="ARBA" id="ARBA00023054"/>
    </source>
</evidence>
<keyword evidence="6" id="KW-0067">ATP-binding</keyword>
<evidence type="ECO:0000256" key="11">
    <source>
        <dbReference type="SAM" id="Coils"/>
    </source>
</evidence>
<evidence type="ECO:0000313" key="13">
    <source>
        <dbReference type="EMBL" id="EDR21837.1"/>
    </source>
</evidence>
<dbReference type="GO" id="GO:0016887">
    <property type="term" value="F:ATP hydrolysis activity"/>
    <property type="evidence" value="ECO:0007669"/>
    <property type="project" value="InterPro"/>
</dbReference>
<keyword evidence="13" id="KW-0378">Hydrolase</keyword>
<feature type="coiled-coil region" evidence="11">
    <location>
        <begin position="309"/>
        <end position="361"/>
    </location>
</feature>
<reference evidence="14" key="1">
    <citation type="submission" date="2007-12" db="EMBL/GenBank/DDBJ databases">
        <title>Annotation of Entamoeba dispar SAW760.</title>
        <authorList>
            <person name="Lorenzi H."/>
            <person name="Inman J."/>
            <person name="Schobel S."/>
            <person name="Amedeo P."/>
            <person name="Caler E."/>
        </authorList>
    </citation>
    <scope>NUCLEOTIDE SEQUENCE [LARGE SCALE GENOMIC DNA]</scope>
    <source>
        <strain evidence="14">ATCC PRA-260 / SAW760</strain>
    </source>
</reference>
<dbReference type="Pfam" id="PF02463">
    <property type="entry name" value="SMC_N"/>
    <property type="match status" value="1"/>
</dbReference>
<organism evidence="14">
    <name type="scientific">Entamoeba dispar (strain ATCC PRA-260 / SAW760)</name>
    <dbReference type="NCBI Taxonomy" id="370354"/>
    <lineage>
        <taxon>Eukaryota</taxon>
        <taxon>Amoebozoa</taxon>
        <taxon>Evosea</taxon>
        <taxon>Archamoebae</taxon>
        <taxon>Mastigamoebida</taxon>
        <taxon>Entamoebidae</taxon>
        <taxon>Entamoeba</taxon>
    </lineage>
</organism>
<dbReference type="InterPro" id="IPR027120">
    <property type="entry name" value="Smc2_ABC"/>
</dbReference>
<sequence>MFIEEVLIDGFKSYARKTTIGKFDSKFNAITGLNGSGKSNILDAICFVMGIQNLSLVRVQTLQELIYKSGQCGVTKATVTIIFNNNDKANSPTGYEEYDQITVARQITVTGKNKYMLNGKVLPQSHILTFFRAIGLNVNNPHFLIMQGKVVKVLNMKPMEILAMVEEVTGTKMYETKRAEAVKVLEKKDSKLKEIDDILREEITPSREKLKKDAEALVNLRNKKAASENLEMKIHAFDYYRAEKKFKDLNEEIKILEGEISNNKKLIEKMRDEIEGMAEDLGEQILNTDEKEKEATKIDEEVEVMKTRNEANKEREKNLNNKIEKIKRDIKRVQEDEGENDERLIREKEWIEKKVEELELRLGKMNGLSQSEDIIGGITISMKKVRKECEDLIRQKQKPIPAKVSKEETESTIKEILNEEKNLEYQCNDWNGSNEIESELYDLEQDLEKKRRRFEEANRKTNFSFRYSMPSADFDRNRVKGLIVTLFTPKENKYSTALEIAAGPKIFHVVVDSDITASLLVEKKCLKKRMTFIPLNKIAPQMPNLNQIKQAKEIGGNKIQYALDVVQCETEFYPIMKYVFGNVLIADDAETAKKVCFNPRVMMKTVTISGDLYDPSGILTGGSKPKSSGFLDEIRRQNGLKKEWEDCQKVINEKKTQLAQFQEIKRIRENLQLVRERRKRAELELEELDRQNEEREKIIKQREKLERMIQEKEKELADLTNRREEAINERKRIEVGQGEVVKKELQNKIREEKGKLDRISKEIKRAEEQTRKREIEKMKIEDWEKEKAANEKELSSLILERDGIEHEIKVKEKKLEELKREVKEIKIANSEKVRRVKEMNEQKQLKGKKIGEKENELKRITKEKEKKDEEIKHVGETIRVFEKKYLWIKTEKQQFNKKGSIFDFSTFNINSARKELAEIGKEQIEIERSVNKQVVIHQQKVEDEYKDLMTRKHIIETDKDKIVKVINDLDEKMKDAIQEAYEFVNVKFGSIFSSLHPGASAKLVPFDGHSIFNGIEARVRLGDMWKESLIELSGGQKSLLALSLILAILLYKPSPLYILDEVDAALDVSNTQNFGGMLREHFKASQFIVVSLKSGMFDNANILFNTKVINNISSVTRTIGTALKHKKNKEMEEGD</sequence>
<dbReference type="Proteomes" id="UP000008076">
    <property type="component" value="Unassembled WGS sequence"/>
</dbReference>
<evidence type="ECO:0000256" key="2">
    <source>
        <dbReference type="ARBA" id="ARBA00005231"/>
    </source>
</evidence>
<dbReference type="eggNOG" id="KOG0933">
    <property type="taxonomic scope" value="Eukaryota"/>
</dbReference>
<evidence type="ECO:0000313" key="14">
    <source>
        <dbReference type="Proteomes" id="UP000008076"/>
    </source>
</evidence>
<keyword evidence="7 11" id="KW-0175">Coiled coil</keyword>
<dbReference type="OMA" id="THNKIAM"/>
<dbReference type="GO" id="GO:0004252">
    <property type="term" value="F:serine-type endopeptidase activity"/>
    <property type="evidence" value="ECO:0007669"/>
    <property type="project" value="UniProtKB-EC"/>
</dbReference>
<dbReference type="GO" id="GO:0005694">
    <property type="term" value="C:chromosome"/>
    <property type="evidence" value="ECO:0007669"/>
    <property type="project" value="InterPro"/>
</dbReference>
<feature type="domain" description="SMC hinge" evidence="12">
    <location>
        <begin position="477"/>
        <end position="596"/>
    </location>
</feature>
<dbReference type="CDD" id="cd03273">
    <property type="entry name" value="ABC_SMC2_euk"/>
    <property type="match status" value="1"/>
</dbReference>
<dbReference type="PANTHER" id="PTHR43977">
    <property type="entry name" value="STRUCTURAL MAINTENANCE OF CHROMOSOMES PROTEIN 3"/>
    <property type="match status" value="1"/>
</dbReference>
<dbReference type="EC" id="3.6.3.41" evidence="13"/>
<evidence type="ECO:0000256" key="10">
    <source>
        <dbReference type="ARBA" id="ARBA00023306"/>
    </source>
</evidence>
<evidence type="ECO:0000256" key="8">
    <source>
        <dbReference type="ARBA" id="ARBA00023067"/>
    </source>
</evidence>
<evidence type="ECO:0000256" key="3">
    <source>
        <dbReference type="ARBA" id="ARBA00022618"/>
    </source>
</evidence>
<dbReference type="Pfam" id="PF06470">
    <property type="entry name" value="SMC_hinge"/>
    <property type="match status" value="1"/>
</dbReference>
<evidence type="ECO:0000256" key="9">
    <source>
        <dbReference type="ARBA" id="ARBA00023242"/>
    </source>
</evidence>
<dbReference type="Gene3D" id="3.40.50.300">
    <property type="entry name" value="P-loop containing nucleotide triphosphate hydrolases"/>
    <property type="match status" value="2"/>
</dbReference>
<keyword evidence="5" id="KW-0498">Mitosis</keyword>
<feature type="coiled-coil region" evidence="11">
    <location>
        <begin position="406"/>
        <end position="460"/>
    </location>
</feature>
<dbReference type="SUPFAM" id="SSF75553">
    <property type="entry name" value="Smc hinge domain"/>
    <property type="match status" value="1"/>
</dbReference>
<proteinExistence type="inferred from homology"/>
<dbReference type="InterPro" id="IPR010935">
    <property type="entry name" value="SMC_hinge"/>
</dbReference>
<evidence type="ECO:0000256" key="4">
    <source>
        <dbReference type="ARBA" id="ARBA00022741"/>
    </source>
</evidence>
<dbReference type="SMART" id="SM00968">
    <property type="entry name" value="SMC_hinge"/>
    <property type="match status" value="1"/>
</dbReference>
<name>B0EUG2_ENTDS</name>